<keyword evidence="3" id="KW-1185">Reference proteome</keyword>
<accession>A0ABD1EUE6</accession>
<reference evidence="2 3" key="1">
    <citation type="submission" date="2024-05" db="EMBL/GenBank/DDBJ databases">
        <title>Genetic variation in Jamaican populations of the coffee berry borer (Hypothenemus hampei).</title>
        <authorList>
            <person name="Errbii M."/>
            <person name="Myrie A."/>
        </authorList>
    </citation>
    <scope>NUCLEOTIDE SEQUENCE [LARGE SCALE GENOMIC DNA]</scope>
    <source>
        <strain evidence="2">JA-Hopewell-2020-01-JO</strain>
        <tissue evidence="2">Whole body</tissue>
    </source>
</reference>
<gene>
    <name evidence="2" type="ORF">ABEB36_006426</name>
</gene>
<dbReference type="EMBL" id="JBDJPC010000005">
    <property type="protein sequence ID" value="KAL1501021.1"/>
    <property type="molecule type" value="Genomic_DNA"/>
</dbReference>
<name>A0ABD1EUE6_HYPHA</name>
<dbReference type="Proteomes" id="UP001566132">
    <property type="component" value="Unassembled WGS sequence"/>
</dbReference>
<feature type="compositionally biased region" description="Basic and acidic residues" evidence="1">
    <location>
        <begin position="26"/>
        <end position="51"/>
    </location>
</feature>
<sequence length="110" mass="12589">MKEEWGMDWEKSSHFVQMLATMEASDGGRNEERERERKKERERERGERGTRENINAFHAAPPDPLYALRRFQGATQEALRGEKWVGGKRGTQGVNEKEVVGGGKRPGALY</sequence>
<protein>
    <submittedName>
        <fullName evidence="2">Uncharacterized protein</fullName>
    </submittedName>
</protein>
<evidence type="ECO:0000313" key="3">
    <source>
        <dbReference type="Proteomes" id="UP001566132"/>
    </source>
</evidence>
<feature type="region of interest" description="Disordered" evidence="1">
    <location>
        <begin position="82"/>
        <end position="110"/>
    </location>
</feature>
<feature type="region of interest" description="Disordered" evidence="1">
    <location>
        <begin position="19"/>
        <end position="63"/>
    </location>
</feature>
<comment type="caution">
    <text evidence="2">The sequence shown here is derived from an EMBL/GenBank/DDBJ whole genome shotgun (WGS) entry which is preliminary data.</text>
</comment>
<proteinExistence type="predicted"/>
<evidence type="ECO:0000256" key="1">
    <source>
        <dbReference type="SAM" id="MobiDB-lite"/>
    </source>
</evidence>
<evidence type="ECO:0000313" key="2">
    <source>
        <dbReference type="EMBL" id="KAL1501021.1"/>
    </source>
</evidence>
<dbReference type="AlphaFoldDB" id="A0ABD1EUE6"/>
<feature type="compositionally biased region" description="Gly residues" evidence="1">
    <location>
        <begin position="100"/>
        <end position="110"/>
    </location>
</feature>
<organism evidence="2 3">
    <name type="scientific">Hypothenemus hampei</name>
    <name type="common">Coffee berry borer</name>
    <dbReference type="NCBI Taxonomy" id="57062"/>
    <lineage>
        <taxon>Eukaryota</taxon>
        <taxon>Metazoa</taxon>
        <taxon>Ecdysozoa</taxon>
        <taxon>Arthropoda</taxon>
        <taxon>Hexapoda</taxon>
        <taxon>Insecta</taxon>
        <taxon>Pterygota</taxon>
        <taxon>Neoptera</taxon>
        <taxon>Endopterygota</taxon>
        <taxon>Coleoptera</taxon>
        <taxon>Polyphaga</taxon>
        <taxon>Cucujiformia</taxon>
        <taxon>Curculionidae</taxon>
        <taxon>Scolytinae</taxon>
        <taxon>Hypothenemus</taxon>
    </lineage>
</organism>